<keyword evidence="2" id="KW-1185">Reference proteome</keyword>
<sequence>MPDELPKKLPPRREVDHQIELEPGAKPPAMSPYRMAPPELAELKKQLKGLIDAGFIRPSKAPFGAPVLFQKKKDGSLRMCIDYRALNKVTIKNKYPIPLVADLFDQLGHARSFLGLVNYYRRFIKGYSAQAAPLTDLLKKNRPWAWSEDCQRAFEDLKKAICKDLFDYSLEYKPGKANVVADALSPKVELASISRVDSPLLKRIKEGLQQDSLAKNLIALATEGKTRRFWLEEGMLYTKGNRLFVPKWGNLRRKLIKECHDSKWAGHPGMKRTLALLKTTYY</sequence>
<dbReference type="EMBL" id="CM044706">
    <property type="protein sequence ID" value="KAI5656492.1"/>
    <property type="molecule type" value="Genomic_DNA"/>
</dbReference>
<protein>
    <submittedName>
        <fullName evidence="1">Uncharacterized protein</fullName>
    </submittedName>
</protein>
<dbReference type="Proteomes" id="UP001060085">
    <property type="component" value="Linkage Group LG06"/>
</dbReference>
<organism evidence="1 2">
    <name type="scientific">Catharanthus roseus</name>
    <name type="common">Madagascar periwinkle</name>
    <name type="synonym">Vinca rosea</name>
    <dbReference type="NCBI Taxonomy" id="4058"/>
    <lineage>
        <taxon>Eukaryota</taxon>
        <taxon>Viridiplantae</taxon>
        <taxon>Streptophyta</taxon>
        <taxon>Embryophyta</taxon>
        <taxon>Tracheophyta</taxon>
        <taxon>Spermatophyta</taxon>
        <taxon>Magnoliopsida</taxon>
        <taxon>eudicotyledons</taxon>
        <taxon>Gunneridae</taxon>
        <taxon>Pentapetalae</taxon>
        <taxon>asterids</taxon>
        <taxon>lamiids</taxon>
        <taxon>Gentianales</taxon>
        <taxon>Apocynaceae</taxon>
        <taxon>Rauvolfioideae</taxon>
        <taxon>Vinceae</taxon>
        <taxon>Catharanthinae</taxon>
        <taxon>Catharanthus</taxon>
    </lineage>
</organism>
<evidence type="ECO:0000313" key="2">
    <source>
        <dbReference type="Proteomes" id="UP001060085"/>
    </source>
</evidence>
<comment type="caution">
    <text evidence="1">The sequence shown here is derived from an EMBL/GenBank/DDBJ whole genome shotgun (WGS) entry which is preliminary data.</text>
</comment>
<gene>
    <name evidence="1" type="ORF">M9H77_25285</name>
</gene>
<accession>A0ACC0A962</accession>
<evidence type="ECO:0000313" key="1">
    <source>
        <dbReference type="EMBL" id="KAI5656492.1"/>
    </source>
</evidence>
<proteinExistence type="predicted"/>
<name>A0ACC0A962_CATRO</name>
<reference evidence="2" key="1">
    <citation type="journal article" date="2023" name="Nat. Plants">
        <title>Single-cell RNA sequencing provides a high-resolution roadmap for understanding the multicellular compartmentation of specialized metabolism.</title>
        <authorList>
            <person name="Sun S."/>
            <person name="Shen X."/>
            <person name="Li Y."/>
            <person name="Li Y."/>
            <person name="Wang S."/>
            <person name="Li R."/>
            <person name="Zhang H."/>
            <person name="Shen G."/>
            <person name="Guo B."/>
            <person name="Wei J."/>
            <person name="Xu J."/>
            <person name="St-Pierre B."/>
            <person name="Chen S."/>
            <person name="Sun C."/>
        </authorList>
    </citation>
    <scope>NUCLEOTIDE SEQUENCE [LARGE SCALE GENOMIC DNA]</scope>
</reference>